<organism evidence="4">
    <name type="scientific">Ornithodoros brasiliensis</name>
    <name type="common">Mouro tick</name>
    <dbReference type="NCBI Taxonomy" id="888526"/>
    <lineage>
        <taxon>Eukaryota</taxon>
        <taxon>Metazoa</taxon>
        <taxon>Ecdysozoa</taxon>
        <taxon>Arthropoda</taxon>
        <taxon>Chelicerata</taxon>
        <taxon>Arachnida</taxon>
        <taxon>Acari</taxon>
        <taxon>Parasitiformes</taxon>
        <taxon>Ixodida</taxon>
        <taxon>Ixodoidea</taxon>
        <taxon>Argasidae</taxon>
        <taxon>Ornithodorinae</taxon>
        <taxon>Ornithodoros</taxon>
    </lineage>
</organism>
<reference evidence="4" key="1">
    <citation type="submission" date="2016-07" db="EMBL/GenBank/DDBJ databases">
        <title>Salivary Glands transcriptome analysis on engorged females of Ornithodoros brasiliensis (Acari:Argasidae).</title>
        <authorList>
            <person name="Simons S.M."/>
            <person name="Carvalho E."/>
            <person name="Junqueira-de-Azevedo I."/>
            <person name="Ho P.L."/>
            <person name="Giovanni D."/>
            <person name="Mendonca R."/>
            <person name="Onofrio V."/>
            <person name="Landulfo G."/>
            <person name="Ramirez D."/>
            <person name="Barros-Battesti D."/>
        </authorList>
    </citation>
    <scope>NUCLEOTIDE SEQUENCE</scope>
    <source>
        <strain evidence="4">Female</strain>
        <tissue evidence="4">Salivary gland</tissue>
    </source>
</reference>
<feature type="region of interest" description="Disordered" evidence="2">
    <location>
        <begin position="170"/>
        <end position="232"/>
    </location>
</feature>
<dbReference type="GO" id="GO:0008270">
    <property type="term" value="F:zinc ion binding"/>
    <property type="evidence" value="ECO:0007669"/>
    <property type="project" value="UniProtKB-KW"/>
</dbReference>
<dbReference type="PROSITE" id="PS50158">
    <property type="entry name" value="ZF_CCHC"/>
    <property type="match status" value="1"/>
</dbReference>
<accession>A0A1D2AIC3</accession>
<proteinExistence type="predicted"/>
<keyword evidence="1" id="KW-0479">Metal-binding</keyword>
<evidence type="ECO:0000256" key="1">
    <source>
        <dbReference type="PROSITE-ProRule" id="PRU00047"/>
    </source>
</evidence>
<dbReference type="GO" id="GO:0002218">
    <property type="term" value="P:activation of innate immune response"/>
    <property type="evidence" value="ECO:0007669"/>
    <property type="project" value="InterPro"/>
</dbReference>
<dbReference type="PANTHER" id="PTHR22639">
    <property type="entry name" value="GAG-RELATED PROTEIN"/>
    <property type="match status" value="1"/>
</dbReference>
<protein>
    <submittedName>
        <fullName evidence="4">Pol like protein</fullName>
    </submittedName>
</protein>
<evidence type="ECO:0000313" key="4">
    <source>
        <dbReference type="EMBL" id="JAT78954.1"/>
    </source>
</evidence>
<dbReference type="SUPFAM" id="SSF57756">
    <property type="entry name" value="Retrovirus zinc finger-like domains"/>
    <property type="match status" value="1"/>
</dbReference>
<feature type="domain" description="CCHC-type" evidence="3">
    <location>
        <begin position="32"/>
        <end position="45"/>
    </location>
</feature>
<feature type="compositionally biased region" description="Low complexity" evidence="2">
    <location>
        <begin position="181"/>
        <end position="190"/>
    </location>
</feature>
<keyword evidence="1" id="KW-0863">Zinc-finger</keyword>
<dbReference type="PANTHER" id="PTHR22639:SF3">
    <property type="entry name" value="ZINC FINGER CCHC DOMAIN-CONTAINING PROTEIN 3"/>
    <property type="match status" value="1"/>
</dbReference>
<dbReference type="GO" id="GO:0003690">
    <property type="term" value="F:double-stranded DNA binding"/>
    <property type="evidence" value="ECO:0007669"/>
    <property type="project" value="InterPro"/>
</dbReference>
<dbReference type="InterPro" id="IPR001878">
    <property type="entry name" value="Znf_CCHC"/>
</dbReference>
<dbReference type="EMBL" id="GETE01000735">
    <property type="protein sequence ID" value="JAT78954.1"/>
    <property type="molecule type" value="Transcribed_RNA"/>
</dbReference>
<dbReference type="GO" id="GO:0003723">
    <property type="term" value="F:RNA binding"/>
    <property type="evidence" value="ECO:0007669"/>
    <property type="project" value="InterPro"/>
</dbReference>
<evidence type="ECO:0000259" key="3">
    <source>
        <dbReference type="PROSITE" id="PS50158"/>
    </source>
</evidence>
<keyword evidence="1" id="KW-0862">Zinc</keyword>
<sequence length="232" mass="24230">RVLMEMRTPVPNFIAVRGKRLTINYDGLKRVCMRCSAEGHYRKDCTAPICRRCGNIGHEVCDALCGRCGKDHTVSECSVTTWASRVEGGRMTPSTPVPVPEVPVPAEQQVSQCPTEPQAVSVTAGDVQVTGDSALGVVGGALGDSPAEGDVEPTLESGNCVATDSVGVAPINGESSDGEDAVSSVSSDSDTLIVDTEGDGTSSAAEMDFVSVTTKRKRPSEDSPERDSKLVG</sequence>
<feature type="non-terminal residue" evidence="4">
    <location>
        <position position="1"/>
    </location>
</feature>
<name>A0A1D2AIC3_ORNBR</name>
<evidence type="ECO:0000256" key="2">
    <source>
        <dbReference type="SAM" id="MobiDB-lite"/>
    </source>
</evidence>
<dbReference type="InterPro" id="IPR042509">
    <property type="entry name" value="ZCCHC3"/>
</dbReference>
<dbReference type="AlphaFoldDB" id="A0A1D2AIC3"/>
<dbReference type="InterPro" id="IPR036875">
    <property type="entry name" value="Znf_CCHC_sf"/>
</dbReference>
<feature type="compositionally biased region" description="Basic and acidic residues" evidence="2">
    <location>
        <begin position="219"/>
        <end position="232"/>
    </location>
</feature>